<dbReference type="Pfam" id="PF00535">
    <property type="entry name" value="Glycos_transf_2"/>
    <property type="match status" value="1"/>
</dbReference>
<gene>
    <name evidence="7" type="ORF">TSPGSL018_6407</name>
</gene>
<dbReference type="Gene3D" id="3.90.550.10">
    <property type="entry name" value="Spore Coat Polysaccharide Biosynthesis Protein SpsA, Chain A"/>
    <property type="match status" value="1"/>
</dbReference>
<dbReference type="InterPro" id="IPR029044">
    <property type="entry name" value="Nucleotide-diphossugar_trans"/>
</dbReference>
<dbReference type="PANTHER" id="PTHR43646:SF2">
    <property type="entry name" value="GLYCOSYLTRANSFERASE 2-LIKE DOMAIN-CONTAINING PROTEIN"/>
    <property type="match status" value="1"/>
</dbReference>
<comment type="subcellular location">
    <subcellularLocation>
        <location evidence="1">Cell membrane</location>
    </subcellularLocation>
</comment>
<sequence>MNLESFLMSRNWSAHSSRLTSRNPPRSATWKKLSAFGRPGSSFSINICGRKRLISLSNVIACKTFVYGDVGSPSGGGGGGNDVPKTCAADGDEPGRPAGWQSQFFALMLAGCTLFLSAETFARESTTVSVSIIVPVLNESKIIEQTLKYLKLLSPSPFEIIVVDGGSTDRTVPLAKRQGVKVVRGPRGRGAQMNAGAAAARGDILCFLHADTLPPLNLVEQARGALSQPGVVLGGFFPIIQDSDRVLWFSSLHNAASTWYAPLLFRPLSFCRGLRLLFGDQAMFCRADRFRAVGGFNPELIIMEDADLCIRMHNEGPGDGRRGRVRMLPSAVVTSGRRIGDWGALRSTWIHFRIALQWYLGGSPEDLKETYYRIYGDGHR</sequence>
<evidence type="ECO:0000259" key="6">
    <source>
        <dbReference type="Pfam" id="PF00535"/>
    </source>
</evidence>
<evidence type="ECO:0000256" key="1">
    <source>
        <dbReference type="ARBA" id="ARBA00004236"/>
    </source>
</evidence>
<name>A0A061SAI4_9CHLO</name>
<protein>
    <submittedName>
        <fullName evidence="7">Glycosyl transferase family 2</fullName>
    </submittedName>
</protein>
<dbReference type="AlphaFoldDB" id="A0A061SAI4"/>
<evidence type="ECO:0000313" key="7">
    <source>
        <dbReference type="EMBL" id="JAC82127.1"/>
    </source>
</evidence>
<evidence type="ECO:0000256" key="2">
    <source>
        <dbReference type="ARBA" id="ARBA00022475"/>
    </source>
</evidence>
<dbReference type="EMBL" id="GBEZ01002971">
    <property type="protein sequence ID" value="JAC82127.1"/>
    <property type="molecule type" value="Transcribed_RNA"/>
</dbReference>
<feature type="domain" description="Glycosyltransferase 2-like" evidence="6">
    <location>
        <begin position="131"/>
        <end position="259"/>
    </location>
</feature>
<evidence type="ECO:0000256" key="3">
    <source>
        <dbReference type="ARBA" id="ARBA00022676"/>
    </source>
</evidence>
<dbReference type="NCBIfam" id="TIGR04283">
    <property type="entry name" value="glyco_like_mftF"/>
    <property type="match status" value="1"/>
</dbReference>
<keyword evidence="4 7" id="KW-0808">Transferase</keyword>
<dbReference type="InterPro" id="IPR001173">
    <property type="entry name" value="Glyco_trans_2-like"/>
</dbReference>
<reference evidence="7" key="1">
    <citation type="submission" date="2014-05" db="EMBL/GenBank/DDBJ databases">
        <title>The transcriptome of the halophilic microalga Tetraselmis sp. GSL018 isolated from the Great Salt Lake, Utah.</title>
        <authorList>
            <person name="Jinkerson R.E."/>
            <person name="D'Adamo S."/>
            <person name="Posewitz M.C."/>
        </authorList>
    </citation>
    <scope>NUCLEOTIDE SEQUENCE</scope>
    <source>
        <strain evidence="7">GSL018</strain>
    </source>
</reference>
<proteinExistence type="predicted"/>
<keyword evidence="5" id="KW-0472">Membrane</keyword>
<dbReference type="GO" id="GO:0016757">
    <property type="term" value="F:glycosyltransferase activity"/>
    <property type="evidence" value="ECO:0007669"/>
    <property type="project" value="UniProtKB-KW"/>
</dbReference>
<keyword evidence="2" id="KW-1003">Cell membrane</keyword>
<dbReference type="CDD" id="cd02522">
    <property type="entry name" value="GT_2_like_a"/>
    <property type="match status" value="1"/>
</dbReference>
<keyword evidence="3" id="KW-0328">Glycosyltransferase</keyword>
<dbReference type="PANTHER" id="PTHR43646">
    <property type="entry name" value="GLYCOSYLTRANSFERASE"/>
    <property type="match status" value="1"/>
</dbReference>
<organism evidence="7">
    <name type="scientific">Tetraselmis sp. GSL018</name>
    <dbReference type="NCBI Taxonomy" id="582737"/>
    <lineage>
        <taxon>Eukaryota</taxon>
        <taxon>Viridiplantae</taxon>
        <taxon>Chlorophyta</taxon>
        <taxon>core chlorophytes</taxon>
        <taxon>Chlorodendrophyceae</taxon>
        <taxon>Chlorodendrales</taxon>
        <taxon>Chlorodendraceae</taxon>
        <taxon>Tetraselmis</taxon>
    </lineage>
</organism>
<dbReference type="InterPro" id="IPR026461">
    <property type="entry name" value="Trfase_2_rSAM/seldom_assoc"/>
</dbReference>
<dbReference type="SUPFAM" id="SSF53448">
    <property type="entry name" value="Nucleotide-diphospho-sugar transferases"/>
    <property type="match status" value="1"/>
</dbReference>
<evidence type="ECO:0000256" key="5">
    <source>
        <dbReference type="ARBA" id="ARBA00023136"/>
    </source>
</evidence>
<dbReference type="GO" id="GO:0005886">
    <property type="term" value="C:plasma membrane"/>
    <property type="evidence" value="ECO:0007669"/>
    <property type="project" value="UniProtKB-SubCell"/>
</dbReference>
<evidence type="ECO:0000256" key="4">
    <source>
        <dbReference type="ARBA" id="ARBA00022679"/>
    </source>
</evidence>
<accession>A0A061SAI4</accession>